<evidence type="ECO:0000256" key="2">
    <source>
        <dbReference type="ARBA" id="ARBA00004496"/>
    </source>
</evidence>
<keyword evidence="5" id="KW-0963">Cytoplasm</keyword>
<dbReference type="InterPro" id="IPR040016">
    <property type="entry name" value="XPO6"/>
</dbReference>
<evidence type="ECO:0000256" key="6">
    <source>
        <dbReference type="ARBA" id="ARBA00022927"/>
    </source>
</evidence>
<feature type="region of interest" description="Disordered" evidence="8">
    <location>
        <begin position="441"/>
        <end position="468"/>
    </location>
</feature>
<keyword evidence="4" id="KW-0813">Transport</keyword>
<dbReference type="OrthoDB" id="10261013at2759"/>
<dbReference type="GO" id="GO:0005634">
    <property type="term" value="C:nucleus"/>
    <property type="evidence" value="ECO:0007669"/>
    <property type="project" value="UniProtKB-SubCell"/>
</dbReference>
<evidence type="ECO:0000256" key="8">
    <source>
        <dbReference type="SAM" id="MobiDB-lite"/>
    </source>
</evidence>
<proteinExistence type="inferred from homology"/>
<dbReference type="GO" id="GO:0006611">
    <property type="term" value="P:protein export from nucleus"/>
    <property type="evidence" value="ECO:0007669"/>
    <property type="project" value="InterPro"/>
</dbReference>
<dbReference type="InterPro" id="IPR011989">
    <property type="entry name" value="ARM-like"/>
</dbReference>
<dbReference type="InterPro" id="IPR016024">
    <property type="entry name" value="ARM-type_fold"/>
</dbReference>
<comment type="similarity">
    <text evidence="3">Belongs to the exportin family.</text>
</comment>
<evidence type="ECO:0000256" key="3">
    <source>
        <dbReference type="ARBA" id="ARBA00009466"/>
    </source>
</evidence>
<feature type="compositionally biased region" description="Basic and acidic residues" evidence="8">
    <location>
        <begin position="110"/>
        <end position="126"/>
    </location>
</feature>
<organism evidence="9">
    <name type="scientific">Cyprideis torosa</name>
    <dbReference type="NCBI Taxonomy" id="163714"/>
    <lineage>
        <taxon>Eukaryota</taxon>
        <taxon>Metazoa</taxon>
        <taxon>Ecdysozoa</taxon>
        <taxon>Arthropoda</taxon>
        <taxon>Crustacea</taxon>
        <taxon>Oligostraca</taxon>
        <taxon>Ostracoda</taxon>
        <taxon>Podocopa</taxon>
        <taxon>Podocopida</taxon>
        <taxon>Cytherocopina</taxon>
        <taxon>Cytheroidea</taxon>
        <taxon>Cytherideidae</taxon>
        <taxon>Cyprideis</taxon>
    </lineage>
</organism>
<comment type="subcellular location">
    <subcellularLocation>
        <location evidence="2">Cytoplasm</location>
    </subcellularLocation>
    <subcellularLocation>
        <location evidence="1">Nucleus</location>
    </subcellularLocation>
</comment>
<evidence type="ECO:0000256" key="4">
    <source>
        <dbReference type="ARBA" id="ARBA00022448"/>
    </source>
</evidence>
<dbReference type="Pfam" id="PF08389">
    <property type="entry name" value="Xpo1"/>
    <property type="match status" value="1"/>
</dbReference>
<evidence type="ECO:0000313" key="9">
    <source>
        <dbReference type="EMBL" id="CAD7226445.1"/>
    </source>
</evidence>
<protein>
    <submittedName>
        <fullName evidence="9">Uncharacterized protein</fullName>
    </submittedName>
</protein>
<dbReference type="AlphaFoldDB" id="A0A7R8WCN2"/>
<keyword evidence="7" id="KW-0539">Nucleus</keyword>
<dbReference type="PANTHER" id="PTHR21452:SF4">
    <property type="entry name" value="EXPORTIN-6"/>
    <property type="match status" value="1"/>
</dbReference>
<name>A0A7R8WCN2_9CRUS</name>
<dbReference type="SUPFAM" id="SSF48371">
    <property type="entry name" value="ARM repeat"/>
    <property type="match status" value="1"/>
</dbReference>
<evidence type="ECO:0000256" key="7">
    <source>
        <dbReference type="ARBA" id="ARBA00023242"/>
    </source>
</evidence>
<evidence type="ECO:0000256" key="5">
    <source>
        <dbReference type="ARBA" id="ARBA00022490"/>
    </source>
</evidence>
<feature type="region of interest" description="Disordered" evidence="8">
    <location>
        <begin position="106"/>
        <end position="126"/>
    </location>
</feature>
<gene>
    <name evidence="9" type="ORF">CTOB1V02_LOCUS4363</name>
</gene>
<keyword evidence="6" id="KW-0653">Protein transport</keyword>
<dbReference type="EMBL" id="OB660830">
    <property type="protein sequence ID" value="CAD7226445.1"/>
    <property type="molecule type" value="Genomic_DNA"/>
</dbReference>
<dbReference type="GO" id="GO:0005737">
    <property type="term" value="C:cytoplasm"/>
    <property type="evidence" value="ECO:0007669"/>
    <property type="project" value="UniProtKB-SubCell"/>
</dbReference>
<dbReference type="PANTHER" id="PTHR21452">
    <property type="entry name" value="EXPORTIN-6"/>
    <property type="match status" value="1"/>
</dbReference>
<sequence>MDGSPQKSNLEALEALMLEFFHPNTSNSRKREIEDNLKHFEDQRDAWKHILFFLQHTSSDCVFMYCLGALEKIILTMWVSGLQRSEKVEIRTYLMSQLKPTSTDWNVQESRSKDVKTHEQRVEEHRRDQMPPFLKTKMIKLLVIIARVDWPHFYPEFYSNILQMLQNKSTQSLALEFLQITSEELGTPRDDLIFARRQELWKLLVSQLPQTISQVTEILNSILERHVLLVSETPPSSPSGSVTSAHPRHKRPSLMFPLWASPVLSAEDEQLVQRCLSLFTHLFAWIPLDIPPLLNNQCLFRSLFLCASMGIDQNLCDDIWLEESVENTEFSDNGERVPASAWQKFIVPSIELLVLTIQLVPDLFQPLALNPFKEILQIYLQIYLREDSSSSGSSSGGRRRLLVQNPQEATMLHSLLRDLNSHLQFLGRLVQVVATGDSVRHPQPLSPVAQSSPAGDTGAKQTSDRHSDKGCVRLTEELNGLLPTLIDVFSYGSERRLFELSPPDGSPNLPKDFLEVHAQSAATLQSWSLVLSQMQSDVLLLSSVESSPPHRNEHQHILAKEFDFLLNKLLSAAAAMIHPEFPEEIVKACLHLLCSVCSVVRPVNLFQREAMLSVYKEVDGAERFPENCRVLLYRLVTMSLVLSRSGSVVSSLNPQWDARKDHLAQFFNSVTGHFLSFPLDDPGLREAAQPAVIFAVRFLCQQMQLVDNESMKTKERCYAALKDHVERALQMLPFYIETAAVSDELLTFFLVLFRSFRRQMGATLTGEILEKFLALFSRSGISGNFLHEGTHGTRVLESFLRQVFVFYTFIDLEEIYPLVATRTSHEVKGPLYGVLYSLLLNNQRYFFPSQIHLLSERDLPSSNVDNSEEFLAIMEVFGQSFLQPDIDTFRNNLVALERMNERWLLYQKQIFLEHLLPRFLTVFLQALMNQSHQILQDDIAAAIFHMASINLIVFRDQFLPQFLRESVPKLQPSQRENLLAQFKAETDLPSFAQSIQRFISDVRCYVIVNNHLPSGSSVVLHSGR</sequence>
<dbReference type="InterPro" id="IPR013598">
    <property type="entry name" value="Exportin-1/Importin-b-like"/>
</dbReference>
<dbReference type="GO" id="GO:0005049">
    <property type="term" value="F:nuclear export signal receptor activity"/>
    <property type="evidence" value="ECO:0007669"/>
    <property type="project" value="InterPro"/>
</dbReference>
<reference evidence="9" key="1">
    <citation type="submission" date="2020-11" db="EMBL/GenBank/DDBJ databases">
        <authorList>
            <person name="Tran Van P."/>
        </authorList>
    </citation>
    <scope>NUCLEOTIDE SEQUENCE</scope>
</reference>
<evidence type="ECO:0000256" key="1">
    <source>
        <dbReference type="ARBA" id="ARBA00004123"/>
    </source>
</evidence>
<accession>A0A7R8WCN2</accession>
<dbReference type="Gene3D" id="1.25.10.10">
    <property type="entry name" value="Leucine-rich Repeat Variant"/>
    <property type="match status" value="1"/>
</dbReference>